<dbReference type="RefSeq" id="WP_085126249.1">
    <property type="nucleotide sequence ID" value="NZ_FWZX01000039.1"/>
</dbReference>
<dbReference type="FunFam" id="3.30.565.10:FF:000009">
    <property type="entry name" value="Molecular chaperone HtpG"/>
    <property type="match status" value="1"/>
</dbReference>
<evidence type="ECO:0000256" key="10">
    <source>
        <dbReference type="HAMAP-Rule" id="MF_00505"/>
    </source>
</evidence>
<name>A0A1Y6CPD1_9PROT</name>
<feature type="binding site" evidence="11">
    <location>
        <position position="37"/>
    </location>
    <ligand>
        <name>ATP</name>
        <dbReference type="ChEBI" id="CHEBI:30616"/>
    </ligand>
</feature>
<dbReference type="SUPFAM" id="SSF55874">
    <property type="entry name" value="ATPase domain of HSP90 chaperone/DNA topoisomerase II/histidine kinase"/>
    <property type="match status" value="1"/>
</dbReference>
<evidence type="ECO:0000256" key="2">
    <source>
        <dbReference type="ARBA" id="ARBA00008239"/>
    </source>
</evidence>
<dbReference type="PRINTS" id="PR00775">
    <property type="entry name" value="HEATSHOCK90"/>
</dbReference>
<dbReference type="InterPro" id="IPR003594">
    <property type="entry name" value="HATPase_dom"/>
</dbReference>
<evidence type="ECO:0000256" key="9">
    <source>
        <dbReference type="ARBA" id="ARBA00070675"/>
    </source>
</evidence>
<feature type="binding site" evidence="11">
    <location>
        <position position="33"/>
    </location>
    <ligand>
        <name>ATP</name>
        <dbReference type="ChEBI" id="CHEBI:30616"/>
    </ligand>
</feature>
<comment type="caution">
    <text evidence="10">Lacks conserved residue(s) required for the propagation of feature annotation.</text>
</comment>
<feature type="binding site" evidence="11">
    <location>
        <position position="331"/>
    </location>
    <ligand>
        <name>ATP</name>
        <dbReference type="ChEBI" id="CHEBI:30616"/>
    </ligand>
</feature>
<dbReference type="EMBL" id="FWZX01000039">
    <property type="protein sequence ID" value="SMF78896.1"/>
    <property type="molecule type" value="Genomic_DNA"/>
</dbReference>
<evidence type="ECO:0000256" key="11">
    <source>
        <dbReference type="PIRSR" id="PIRSR002583-1"/>
    </source>
</evidence>
<dbReference type="InterPro" id="IPR020575">
    <property type="entry name" value="Hsp90_N"/>
</dbReference>
<gene>
    <name evidence="10" type="primary">htpG</name>
    <name evidence="14" type="ORF">SAMN05428998_13917</name>
</gene>
<protein>
    <recommendedName>
        <fullName evidence="9 10">Chaperone protein HtpG</fullName>
    </recommendedName>
    <alternativeName>
        <fullName evidence="10">Heat shock protein HtpG</fullName>
    </alternativeName>
    <alternativeName>
        <fullName evidence="10">High temperature protein G</fullName>
    </alternativeName>
</protein>
<dbReference type="Gene3D" id="1.20.120.790">
    <property type="entry name" value="Heat shock protein 90, C-terminal domain"/>
    <property type="match status" value="1"/>
</dbReference>
<dbReference type="PANTHER" id="PTHR11528">
    <property type="entry name" value="HEAT SHOCK PROTEIN 90 FAMILY MEMBER"/>
    <property type="match status" value="1"/>
</dbReference>
<feature type="binding site" evidence="11">
    <location>
        <position position="79"/>
    </location>
    <ligand>
        <name>ATP</name>
        <dbReference type="ChEBI" id="CHEBI:30616"/>
    </ligand>
</feature>
<keyword evidence="4 10" id="KW-0547">Nucleotide-binding</keyword>
<dbReference type="GO" id="GO:0140662">
    <property type="term" value="F:ATP-dependent protein folding chaperone"/>
    <property type="evidence" value="ECO:0007669"/>
    <property type="project" value="InterPro"/>
</dbReference>
<evidence type="ECO:0000256" key="5">
    <source>
        <dbReference type="ARBA" id="ARBA00022840"/>
    </source>
</evidence>
<accession>A0A1Y6CPD1</accession>
<evidence type="ECO:0000256" key="7">
    <source>
        <dbReference type="ARBA" id="ARBA00023186"/>
    </source>
</evidence>
<dbReference type="InterPro" id="IPR036890">
    <property type="entry name" value="HATPase_C_sf"/>
</dbReference>
<comment type="similarity">
    <text evidence="2 10">Belongs to the heat shock protein 90 family.</text>
</comment>
<evidence type="ECO:0000256" key="6">
    <source>
        <dbReference type="ARBA" id="ARBA00023016"/>
    </source>
</evidence>
<evidence type="ECO:0000256" key="1">
    <source>
        <dbReference type="ARBA" id="ARBA00004496"/>
    </source>
</evidence>
<evidence type="ECO:0000256" key="3">
    <source>
        <dbReference type="ARBA" id="ARBA00022490"/>
    </source>
</evidence>
<keyword evidence="6 10" id="KW-0346">Stress response</keyword>
<feature type="binding site" evidence="11">
    <location>
        <position position="92"/>
    </location>
    <ligand>
        <name>ATP</name>
        <dbReference type="ChEBI" id="CHEBI:30616"/>
    </ligand>
</feature>
<feature type="binding site" evidence="11">
    <location>
        <begin position="120"/>
        <end position="125"/>
    </location>
    <ligand>
        <name>ATP</name>
        <dbReference type="ChEBI" id="CHEBI:30616"/>
    </ligand>
</feature>
<dbReference type="Proteomes" id="UP000192917">
    <property type="component" value="Unassembled WGS sequence"/>
</dbReference>
<dbReference type="PIRSF" id="PIRSF002583">
    <property type="entry name" value="Hsp90"/>
    <property type="match status" value="1"/>
</dbReference>
<dbReference type="Gene3D" id="3.30.230.80">
    <property type="match status" value="1"/>
</dbReference>
<dbReference type="InterPro" id="IPR001404">
    <property type="entry name" value="Hsp90_fam"/>
</dbReference>
<dbReference type="Pfam" id="PF13589">
    <property type="entry name" value="HATPase_c_3"/>
    <property type="match status" value="1"/>
</dbReference>
<dbReference type="GO" id="GO:0016887">
    <property type="term" value="F:ATP hydrolysis activity"/>
    <property type="evidence" value="ECO:0007669"/>
    <property type="project" value="InterPro"/>
</dbReference>
<evidence type="ECO:0000256" key="4">
    <source>
        <dbReference type="ARBA" id="ARBA00022741"/>
    </source>
</evidence>
<evidence type="ECO:0000256" key="12">
    <source>
        <dbReference type="SAM" id="MobiDB-lite"/>
    </source>
</evidence>
<evidence type="ECO:0000313" key="14">
    <source>
        <dbReference type="EMBL" id="SMF78896.1"/>
    </source>
</evidence>
<reference evidence="14 15" key="1">
    <citation type="submission" date="2017-04" db="EMBL/GenBank/DDBJ databases">
        <authorList>
            <person name="Afonso C.L."/>
            <person name="Miller P.J."/>
            <person name="Scott M.A."/>
            <person name="Spackman E."/>
            <person name="Goraichik I."/>
            <person name="Dimitrov K.M."/>
            <person name="Suarez D.L."/>
            <person name="Swayne D.E."/>
        </authorList>
    </citation>
    <scope>NUCLEOTIDE SEQUENCE [LARGE SCALE GENOMIC DNA]</scope>
    <source>
        <strain evidence="14 15">USBA 355</strain>
    </source>
</reference>
<dbReference type="STRING" id="560819.SAMN05428998_13917"/>
<dbReference type="NCBIfam" id="NF003555">
    <property type="entry name" value="PRK05218.1"/>
    <property type="match status" value="1"/>
</dbReference>
<feature type="region of interest" description="Disordered" evidence="12">
    <location>
        <begin position="486"/>
        <end position="506"/>
    </location>
</feature>
<dbReference type="Gene3D" id="3.40.50.11260">
    <property type="match status" value="1"/>
</dbReference>
<keyword evidence="5 10" id="KW-0067">ATP-binding</keyword>
<feature type="compositionally biased region" description="Basic and acidic residues" evidence="12">
    <location>
        <begin position="492"/>
        <end position="503"/>
    </location>
</feature>
<dbReference type="SUPFAM" id="SSF110942">
    <property type="entry name" value="HSP90 C-terminal domain"/>
    <property type="match status" value="1"/>
</dbReference>
<keyword evidence="3 10" id="KW-0963">Cytoplasm</keyword>
<feature type="region of interest" description="A; substrate-binding" evidence="10">
    <location>
        <begin position="1"/>
        <end position="331"/>
    </location>
</feature>
<dbReference type="FunFam" id="3.30.230.80:FF:000002">
    <property type="entry name" value="Molecular chaperone HtpG"/>
    <property type="match status" value="1"/>
</dbReference>
<sequence length="632" mass="70084">MTEETLSFQAEVSRLLDIVANALYSQDEVFLRELVSNASDACDRLRYAAISEPHLLGEDPELAIEIAPDKEAATLTVADNGIGMNREELIENLGTIARSGTAAFVQALGEKKGEVEQIGQFGVGFYAAFMVADKVEVLTRKAGDEQGWHWVSDGKGSFTVGEAGSGESAEAPARGTRIVLHLKADKREYLEPHRLRHVVKTYSDHIAVPVRLREGGKDPETLNSAGALWTRPKSEITDEQYQEFYHHVAHAADEPWARLHFKAEGTIEYSGLLFVPGARPFDLFDPQRKSRVKLYVKRVFITDDCEGLVPSYLRFLRGIVDSEDLPLNISREMVQHHPVLQKIRQAVTKRVIGELEAKAEKDGEGYETFWENFGAVLKEGLYEADGQREALLKLARFRSTAVEGWTSLADYVGRMKPGQKAIFTIAGDDAEKLKRSPQLEGFRAKGVEVLLLTDPVDEFWPNAVHAFEDKPFRSVTRGGAELDEIEAEATEGEDKKDEAKEPEAGPETATLLAFLKQTLDGKVKDVRLSQRLTESAVCLVADEGDLDLHLAKLLKQHQQLDEIAPRVLEINARHALIRQLGERLQAGNGAAEALEPYAFLLLDQARILEGEAPLDPAAFARRMSELATKTLG</sequence>
<feature type="domain" description="Histidine kinase/HSP90-like ATPase" evidence="13">
    <location>
        <begin position="26"/>
        <end position="186"/>
    </location>
</feature>
<evidence type="ECO:0000256" key="8">
    <source>
        <dbReference type="ARBA" id="ARBA00058590"/>
    </source>
</evidence>
<evidence type="ECO:0000313" key="15">
    <source>
        <dbReference type="Proteomes" id="UP000192917"/>
    </source>
</evidence>
<keyword evidence="15" id="KW-1185">Reference proteome</keyword>
<keyword evidence="7 10" id="KW-0143">Chaperone</keyword>
<comment type="function">
    <text evidence="8 10">Molecular chaperone. Has ATPase activity.</text>
</comment>
<feature type="region of interest" description="C" evidence="10">
    <location>
        <begin position="553"/>
        <end position="632"/>
    </location>
</feature>
<dbReference type="GO" id="GO:0051082">
    <property type="term" value="F:unfolded protein binding"/>
    <property type="evidence" value="ECO:0007669"/>
    <property type="project" value="UniProtKB-UniRule"/>
</dbReference>
<feature type="binding site" evidence="11">
    <location>
        <position position="176"/>
    </location>
    <ligand>
        <name>ATP</name>
        <dbReference type="ChEBI" id="CHEBI:30616"/>
    </ligand>
</feature>
<proteinExistence type="inferred from homology"/>
<organism evidence="14 15">
    <name type="scientific">Tistlia consotensis USBA 355</name>
    <dbReference type="NCBI Taxonomy" id="560819"/>
    <lineage>
        <taxon>Bacteria</taxon>
        <taxon>Pseudomonadati</taxon>
        <taxon>Pseudomonadota</taxon>
        <taxon>Alphaproteobacteria</taxon>
        <taxon>Rhodospirillales</taxon>
        <taxon>Rhodovibrionaceae</taxon>
        <taxon>Tistlia</taxon>
    </lineage>
</organism>
<comment type="subunit">
    <text evidence="10">Homodimer.</text>
</comment>
<dbReference type="HAMAP" id="MF_00505">
    <property type="entry name" value="HSP90"/>
    <property type="match status" value="1"/>
</dbReference>
<dbReference type="Gene3D" id="3.30.565.10">
    <property type="entry name" value="Histidine kinase-like ATPase, C-terminal domain"/>
    <property type="match status" value="1"/>
</dbReference>
<dbReference type="CDD" id="cd16927">
    <property type="entry name" value="HATPase_Hsp90-like"/>
    <property type="match status" value="1"/>
</dbReference>
<dbReference type="InterPro" id="IPR020568">
    <property type="entry name" value="Ribosomal_Su5_D2-typ_SF"/>
</dbReference>
<feature type="binding site" evidence="11">
    <location>
        <begin position="99"/>
        <end position="100"/>
    </location>
    <ligand>
        <name>ATP</name>
        <dbReference type="ChEBI" id="CHEBI:30616"/>
    </ligand>
</feature>
<dbReference type="SMART" id="SM00387">
    <property type="entry name" value="HATPase_c"/>
    <property type="match status" value="1"/>
</dbReference>
<comment type="subcellular location">
    <subcellularLocation>
        <location evidence="1 10">Cytoplasm</location>
    </subcellularLocation>
</comment>
<evidence type="ECO:0000259" key="13">
    <source>
        <dbReference type="SMART" id="SM00387"/>
    </source>
</evidence>
<dbReference type="SUPFAM" id="SSF54211">
    <property type="entry name" value="Ribosomal protein S5 domain 2-like"/>
    <property type="match status" value="1"/>
</dbReference>
<dbReference type="GO" id="GO:0005737">
    <property type="term" value="C:cytoplasm"/>
    <property type="evidence" value="ECO:0007669"/>
    <property type="project" value="UniProtKB-SubCell"/>
</dbReference>
<dbReference type="Pfam" id="PF00183">
    <property type="entry name" value="HSP90"/>
    <property type="match status" value="1"/>
</dbReference>
<feature type="binding site" evidence="11">
    <location>
        <position position="84"/>
    </location>
    <ligand>
        <name>ATP</name>
        <dbReference type="ChEBI" id="CHEBI:30616"/>
    </ligand>
</feature>
<dbReference type="AlphaFoldDB" id="A0A1Y6CPD1"/>
<dbReference type="GO" id="GO:0005524">
    <property type="term" value="F:ATP binding"/>
    <property type="evidence" value="ECO:0007669"/>
    <property type="project" value="UniProtKB-UniRule"/>
</dbReference>
<dbReference type="InterPro" id="IPR037196">
    <property type="entry name" value="HSP90_C"/>
</dbReference>